<gene>
    <name evidence="7" type="ORF">METZ01_LOCUS347717</name>
</gene>
<dbReference type="InterPro" id="IPR001663">
    <property type="entry name" value="Rng_hydr_dOase-A"/>
</dbReference>
<dbReference type="SUPFAM" id="SSF50022">
    <property type="entry name" value="ISP domain"/>
    <property type="match status" value="1"/>
</dbReference>
<dbReference type="Pfam" id="PF00355">
    <property type="entry name" value="Rieske"/>
    <property type="match status" value="1"/>
</dbReference>
<feature type="non-terminal residue" evidence="7">
    <location>
        <position position="105"/>
    </location>
</feature>
<dbReference type="Gene3D" id="2.102.10.10">
    <property type="entry name" value="Rieske [2Fe-2S] iron-sulphur domain"/>
    <property type="match status" value="1"/>
</dbReference>
<evidence type="ECO:0000256" key="4">
    <source>
        <dbReference type="ARBA" id="ARBA00023004"/>
    </source>
</evidence>
<dbReference type="PANTHER" id="PTHR43756">
    <property type="entry name" value="CHOLINE MONOOXYGENASE, CHLOROPLASTIC"/>
    <property type="match status" value="1"/>
</dbReference>
<reference evidence="7" key="1">
    <citation type="submission" date="2018-05" db="EMBL/GenBank/DDBJ databases">
        <authorList>
            <person name="Lanie J.A."/>
            <person name="Ng W.-L."/>
            <person name="Kazmierczak K.M."/>
            <person name="Andrzejewski T.M."/>
            <person name="Davidsen T.M."/>
            <person name="Wayne K.J."/>
            <person name="Tettelin H."/>
            <person name="Glass J.I."/>
            <person name="Rusch D."/>
            <person name="Podicherti R."/>
            <person name="Tsui H.-C.T."/>
            <person name="Winkler M.E."/>
        </authorList>
    </citation>
    <scope>NUCLEOTIDE SEQUENCE</scope>
</reference>
<dbReference type="PRINTS" id="PR00090">
    <property type="entry name" value="RNGDIOXGNASE"/>
</dbReference>
<protein>
    <recommendedName>
        <fullName evidence="6">Rieske domain-containing protein</fullName>
    </recommendedName>
</protein>
<keyword evidence="5" id="KW-0411">Iron-sulfur</keyword>
<accession>A0A382RAX0</accession>
<evidence type="ECO:0000256" key="1">
    <source>
        <dbReference type="ARBA" id="ARBA00022714"/>
    </source>
</evidence>
<dbReference type="PANTHER" id="PTHR43756:SF5">
    <property type="entry name" value="CHOLINE MONOOXYGENASE, CHLOROPLASTIC"/>
    <property type="match status" value="1"/>
</dbReference>
<dbReference type="AlphaFoldDB" id="A0A382RAX0"/>
<dbReference type="EMBL" id="UINC01120402">
    <property type="protein sequence ID" value="SVC94863.1"/>
    <property type="molecule type" value="Genomic_DNA"/>
</dbReference>
<name>A0A382RAX0_9ZZZZ</name>
<sequence length="105" mass="11986">MTKNSKSIHGLPAKSYTDQQFWEIECNTVLADGWLFVGFVHEFLKPGDAIPISIAGKPILLIKNNKDEITAFHNVCSHRCLKLVNERKNVGKIIQCPYHSWTYDL</sequence>
<evidence type="ECO:0000259" key="6">
    <source>
        <dbReference type="PROSITE" id="PS51296"/>
    </source>
</evidence>
<keyword evidence="2" id="KW-0479">Metal-binding</keyword>
<keyword evidence="4" id="KW-0408">Iron</keyword>
<dbReference type="PROSITE" id="PS51296">
    <property type="entry name" value="RIESKE"/>
    <property type="match status" value="1"/>
</dbReference>
<dbReference type="GO" id="GO:0051537">
    <property type="term" value="F:2 iron, 2 sulfur cluster binding"/>
    <property type="evidence" value="ECO:0007669"/>
    <property type="project" value="UniProtKB-KW"/>
</dbReference>
<evidence type="ECO:0000256" key="5">
    <source>
        <dbReference type="ARBA" id="ARBA00023014"/>
    </source>
</evidence>
<dbReference type="InterPro" id="IPR017941">
    <property type="entry name" value="Rieske_2Fe-2S"/>
</dbReference>
<dbReference type="GO" id="GO:0016491">
    <property type="term" value="F:oxidoreductase activity"/>
    <property type="evidence" value="ECO:0007669"/>
    <property type="project" value="UniProtKB-KW"/>
</dbReference>
<evidence type="ECO:0000256" key="2">
    <source>
        <dbReference type="ARBA" id="ARBA00022723"/>
    </source>
</evidence>
<feature type="domain" description="Rieske" evidence="6">
    <location>
        <begin position="36"/>
        <end position="105"/>
    </location>
</feature>
<keyword evidence="3" id="KW-0560">Oxidoreductase</keyword>
<dbReference type="InterPro" id="IPR036922">
    <property type="entry name" value="Rieske_2Fe-2S_sf"/>
</dbReference>
<evidence type="ECO:0000256" key="3">
    <source>
        <dbReference type="ARBA" id="ARBA00023002"/>
    </source>
</evidence>
<evidence type="ECO:0000313" key="7">
    <source>
        <dbReference type="EMBL" id="SVC94863.1"/>
    </source>
</evidence>
<proteinExistence type="predicted"/>
<dbReference type="Gene3D" id="3.90.380.10">
    <property type="entry name" value="Naphthalene 1,2-dioxygenase Alpha Subunit, Chain A, domain 1"/>
    <property type="match status" value="1"/>
</dbReference>
<keyword evidence="1" id="KW-0001">2Fe-2S</keyword>
<organism evidence="7">
    <name type="scientific">marine metagenome</name>
    <dbReference type="NCBI Taxonomy" id="408172"/>
    <lineage>
        <taxon>unclassified sequences</taxon>
        <taxon>metagenomes</taxon>
        <taxon>ecological metagenomes</taxon>
    </lineage>
</organism>
<dbReference type="GO" id="GO:0046872">
    <property type="term" value="F:metal ion binding"/>
    <property type="evidence" value="ECO:0007669"/>
    <property type="project" value="UniProtKB-KW"/>
</dbReference>